<comment type="caution">
    <text evidence="5">The sequence shown here is derived from an EMBL/GenBank/DDBJ whole genome shotgun (WGS) entry which is preliminary data.</text>
</comment>
<keyword evidence="3" id="KW-0067">ATP-binding</keyword>
<dbReference type="InterPro" id="IPR050221">
    <property type="entry name" value="26S_Proteasome_ATPase"/>
</dbReference>
<evidence type="ECO:0000313" key="6">
    <source>
        <dbReference type="Proteomes" id="UP000288079"/>
    </source>
</evidence>
<evidence type="ECO:0000256" key="3">
    <source>
        <dbReference type="ARBA" id="ARBA00022840"/>
    </source>
</evidence>
<dbReference type="EMBL" id="BHWB01000001">
    <property type="protein sequence ID" value="GCB33586.1"/>
    <property type="molecule type" value="Genomic_DNA"/>
</dbReference>
<accession>A0A401LPV7</accession>
<feature type="domain" description="AAA+ ATPase" evidence="4">
    <location>
        <begin position="129"/>
        <end position="262"/>
    </location>
</feature>
<dbReference type="SUPFAM" id="SSF52540">
    <property type="entry name" value="P-loop containing nucleoside triphosphate hydrolases"/>
    <property type="match status" value="1"/>
</dbReference>
<dbReference type="Gene3D" id="3.40.50.300">
    <property type="entry name" value="P-loop containing nucleotide triphosphate hydrolases"/>
    <property type="match status" value="1"/>
</dbReference>
<dbReference type="Proteomes" id="UP000288079">
    <property type="component" value="Unassembled WGS sequence"/>
</dbReference>
<protein>
    <submittedName>
        <fullName evidence="5">ATPase</fullName>
    </submittedName>
</protein>
<dbReference type="GO" id="GO:0016887">
    <property type="term" value="F:ATP hydrolysis activity"/>
    <property type="evidence" value="ECO:0007669"/>
    <property type="project" value="InterPro"/>
</dbReference>
<gene>
    <name evidence="5" type="ORF">KGMB02408_05310</name>
</gene>
<dbReference type="CDD" id="cd19481">
    <property type="entry name" value="RecA-like_protease"/>
    <property type="match status" value="1"/>
</dbReference>
<evidence type="ECO:0000256" key="2">
    <source>
        <dbReference type="ARBA" id="ARBA00022741"/>
    </source>
</evidence>
<dbReference type="Gene3D" id="1.10.8.60">
    <property type="match status" value="1"/>
</dbReference>
<reference evidence="5 6" key="1">
    <citation type="submission" date="2018-10" db="EMBL/GenBank/DDBJ databases">
        <title>Draft Genome Sequence of Bacteroides sp. KCTC 15687.</title>
        <authorList>
            <person name="Yu S.Y."/>
            <person name="Kim J.S."/>
            <person name="Oh B.S."/>
            <person name="Park S.H."/>
            <person name="Kang S.W."/>
            <person name="Park J.E."/>
            <person name="Choi S.H."/>
            <person name="Han K.I."/>
            <person name="Lee K.C."/>
            <person name="Eom M.K."/>
            <person name="Suh M.K."/>
            <person name="Lee D.H."/>
            <person name="Yoon H."/>
            <person name="Kim B."/>
            <person name="Yang S.J."/>
            <person name="Lee J.S."/>
            <person name="Lee J.H."/>
        </authorList>
    </citation>
    <scope>NUCLEOTIDE SEQUENCE [LARGE SCALE GENOMIC DNA]</scope>
    <source>
        <strain evidence="5 6">KCTC 15687</strain>
    </source>
</reference>
<dbReference type="InterPro" id="IPR003593">
    <property type="entry name" value="AAA+_ATPase"/>
</dbReference>
<dbReference type="GO" id="GO:0005524">
    <property type="term" value="F:ATP binding"/>
    <property type="evidence" value="ECO:0007669"/>
    <property type="project" value="UniProtKB-KW"/>
</dbReference>
<dbReference type="InterPro" id="IPR027417">
    <property type="entry name" value="P-loop_NTPase"/>
</dbReference>
<dbReference type="PANTHER" id="PTHR23073">
    <property type="entry name" value="26S PROTEASOME REGULATORY SUBUNIT"/>
    <property type="match status" value="1"/>
</dbReference>
<evidence type="ECO:0000256" key="1">
    <source>
        <dbReference type="ARBA" id="ARBA00006914"/>
    </source>
</evidence>
<comment type="similarity">
    <text evidence="1">Belongs to the AAA ATPase family.</text>
</comment>
<proteinExistence type="inferred from homology"/>
<dbReference type="Pfam" id="PF00004">
    <property type="entry name" value="AAA"/>
    <property type="match status" value="1"/>
</dbReference>
<evidence type="ECO:0000313" key="5">
    <source>
        <dbReference type="EMBL" id="GCB33586.1"/>
    </source>
</evidence>
<organism evidence="5 6">
    <name type="scientific">Bacteroides faecalis</name>
    <dbReference type="NCBI Taxonomy" id="2447885"/>
    <lineage>
        <taxon>Bacteria</taxon>
        <taxon>Pseudomonadati</taxon>
        <taxon>Bacteroidota</taxon>
        <taxon>Bacteroidia</taxon>
        <taxon>Bacteroidales</taxon>
        <taxon>Bacteroidaceae</taxon>
        <taxon>Bacteroides</taxon>
    </lineage>
</organism>
<name>A0A401LPV7_9BACE</name>
<keyword evidence="6" id="KW-1185">Reference proteome</keyword>
<dbReference type="AlphaFoldDB" id="A0A401LPV7"/>
<sequence>MYICREYYKYETMYTEITKIIECGLSKDSARVAMYAKLLAEKYEADGEKKMSAKIRSLLDSNIKKNSLITEQFLNLPVDNETRLSIADILSPEINTTELILSNSVQEAVKEFVEVIEHKEKFMALGIEIHNSLLLYGPPGCGKTSLAKYIAKSIQLPIIIARLDSMISSLLGNTSKNIRKLFEFADNKPCILFLDEFDAIAKNRKDQNEQGELKRVINSLLQNIDDFLANGNILIAATNHQELLDDAIWRRFEKVIFIDRPGLAEKKGLINSLISKFANSLTKSDVEKMALMLDNLSYSEIKKVINGSITKSVINNRNEFNLVDVVYGYFQYQHSNEYTEEELVRFLSENNISQKEIAKFIGTSIRQIRNSLNLK</sequence>
<keyword evidence="2" id="KW-0547">Nucleotide-binding</keyword>
<dbReference type="InterPro" id="IPR003959">
    <property type="entry name" value="ATPase_AAA_core"/>
</dbReference>
<dbReference type="SMART" id="SM00382">
    <property type="entry name" value="AAA"/>
    <property type="match status" value="1"/>
</dbReference>
<evidence type="ECO:0000259" key="4">
    <source>
        <dbReference type="SMART" id="SM00382"/>
    </source>
</evidence>